<proteinExistence type="predicted"/>
<dbReference type="EMBL" id="JBGNUJ010000004">
    <property type="protein sequence ID" value="KAL3960111.1"/>
    <property type="molecule type" value="Genomic_DNA"/>
</dbReference>
<protein>
    <submittedName>
        <fullName evidence="1">Uncharacterized protein</fullName>
    </submittedName>
</protein>
<reference evidence="1" key="1">
    <citation type="submission" date="2024-12" db="EMBL/GenBank/DDBJ databases">
        <title>Comparative genomics and development of molecular markers within Purpureocillium lilacinum and among Purpureocillium species.</title>
        <authorList>
            <person name="Yeh Z.-Y."/>
            <person name="Ni N.-T."/>
            <person name="Lo P.-H."/>
            <person name="Mushyakhwo K."/>
            <person name="Lin C.-F."/>
            <person name="Nai Y.-S."/>
        </authorList>
    </citation>
    <scope>NUCLEOTIDE SEQUENCE</scope>
    <source>
        <strain evidence="1">NCHU-NPUST-175</strain>
    </source>
</reference>
<evidence type="ECO:0000313" key="2">
    <source>
        <dbReference type="Proteomes" id="UP001638806"/>
    </source>
</evidence>
<accession>A0ACC4DV33</accession>
<keyword evidence="2" id="KW-1185">Reference proteome</keyword>
<sequence length="65" mass="7719">MRRRLQHKWMFRRWRAPGCVCLRLHGQLHKATTTLAGPLQQHQMFGNLQTSPRKGDNFQLNHSHC</sequence>
<dbReference type="Proteomes" id="UP001638806">
    <property type="component" value="Unassembled WGS sequence"/>
</dbReference>
<gene>
    <name evidence="1" type="ORF">ACCO45_005228</name>
</gene>
<comment type="caution">
    <text evidence="1">The sequence shown here is derived from an EMBL/GenBank/DDBJ whole genome shotgun (WGS) entry which is preliminary data.</text>
</comment>
<evidence type="ECO:0000313" key="1">
    <source>
        <dbReference type="EMBL" id="KAL3960111.1"/>
    </source>
</evidence>
<organism evidence="1 2">
    <name type="scientific">Purpureocillium lilacinum</name>
    <name type="common">Paecilomyces lilacinus</name>
    <dbReference type="NCBI Taxonomy" id="33203"/>
    <lineage>
        <taxon>Eukaryota</taxon>
        <taxon>Fungi</taxon>
        <taxon>Dikarya</taxon>
        <taxon>Ascomycota</taxon>
        <taxon>Pezizomycotina</taxon>
        <taxon>Sordariomycetes</taxon>
        <taxon>Hypocreomycetidae</taxon>
        <taxon>Hypocreales</taxon>
        <taxon>Ophiocordycipitaceae</taxon>
        <taxon>Purpureocillium</taxon>
    </lineage>
</organism>
<name>A0ACC4DV33_PURLI</name>